<accession>A0AAQ4EEX4</accession>
<name>A0AAQ4EEX4_AMBAM</name>
<proteinExistence type="predicted"/>
<feature type="non-terminal residue" evidence="2">
    <location>
        <position position="79"/>
    </location>
</feature>
<dbReference type="AlphaFoldDB" id="A0AAQ4EEX4"/>
<dbReference type="EMBL" id="JARKHS020017211">
    <property type="protein sequence ID" value="KAK8773204.1"/>
    <property type="molecule type" value="Genomic_DNA"/>
</dbReference>
<dbReference type="Proteomes" id="UP001321473">
    <property type="component" value="Unassembled WGS sequence"/>
</dbReference>
<feature type="region of interest" description="Disordered" evidence="1">
    <location>
        <begin position="1"/>
        <end position="34"/>
    </location>
</feature>
<keyword evidence="3" id="KW-1185">Reference proteome</keyword>
<reference evidence="2 3" key="1">
    <citation type="journal article" date="2023" name="Arcadia Sci">
        <title>De novo assembly of a long-read Amblyomma americanum tick genome.</title>
        <authorList>
            <person name="Chou S."/>
            <person name="Poskanzer K.E."/>
            <person name="Rollins M."/>
            <person name="Thuy-Boun P.S."/>
        </authorList>
    </citation>
    <scope>NUCLEOTIDE SEQUENCE [LARGE SCALE GENOMIC DNA]</scope>
    <source>
        <strain evidence="2">F_SG_1</strain>
        <tissue evidence="2">Salivary glands</tissue>
    </source>
</reference>
<evidence type="ECO:0000256" key="1">
    <source>
        <dbReference type="SAM" id="MobiDB-lite"/>
    </source>
</evidence>
<comment type="caution">
    <text evidence="2">The sequence shown here is derived from an EMBL/GenBank/DDBJ whole genome shotgun (WGS) entry which is preliminary data.</text>
</comment>
<evidence type="ECO:0000313" key="3">
    <source>
        <dbReference type="Proteomes" id="UP001321473"/>
    </source>
</evidence>
<sequence length="79" mass="8692">MPFRPGADRCFLYRHPDREGGGGRSHSASEPGLRAHINSGFSMAEEGYGAIDRDDDHPHEPTLSGSAVVVPWWIMEDAK</sequence>
<gene>
    <name evidence="2" type="ORF">V5799_012263</name>
</gene>
<organism evidence="2 3">
    <name type="scientific">Amblyomma americanum</name>
    <name type="common">Lone star tick</name>
    <dbReference type="NCBI Taxonomy" id="6943"/>
    <lineage>
        <taxon>Eukaryota</taxon>
        <taxon>Metazoa</taxon>
        <taxon>Ecdysozoa</taxon>
        <taxon>Arthropoda</taxon>
        <taxon>Chelicerata</taxon>
        <taxon>Arachnida</taxon>
        <taxon>Acari</taxon>
        <taxon>Parasitiformes</taxon>
        <taxon>Ixodida</taxon>
        <taxon>Ixodoidea</taxon>
        <taxon>Ixodidae</taxon>
        <taxon>Amblyomminae</taxon>
        <taxon>Amblyomma</taxon>
    </lineage>
</organism>
<evidence type="ECO:0000313" key="2">
    <source>
        <dbReference type="EMBL" id="KAK8773204.1"/>
    </source>
</evidence>
<protein>
    <submittedName>
        <fullName evidence="2">Uncharacterized protein</fullName>
    </submittedName>
</protein>